<reference evidence="2 3" key="3">
    <citation type="submission" date="2022-01" db="EMBL/GenBank/DDBJ databases">
        <authorList>
            <person name="Zhou L.Y."/>
        </authorList>
    </citation>
    <scope>NUCLEOTIDE SEQUENCE [LARGE SCALE GENOMIC DNA]</scope>
    <source>
        <strain evidence="2 3">TLK-CK17</strain>
    </source>
</reference>
<gene>
    <name evidence="2" type="ORF">L3V18_19165</name>
</gene>
<dbReference type="EMBL" id="JAKJPO010000029">
    <property type="protein sequence ID" value="MCF7223868.1"/>
    <property type="molecule type" value="Genomic_DNA"/>
</dbReference>
<protein>
    <submittedName>
        <fullName evidence="2">Uncharacterized protein</fullName>
    </submittedName>
</protein>
<evidence type="ECO:0000256" key="1">
    <source>
        <dbReference type="SAM" id="Phobius"/>
    </source>
</evidence>
<reference evidence="2 3" key="2">
    <citation type="submission" date="2022-01" db="EMBL/GenBank/DDBJ databases">
        <title>Lysobacter chinensis sp. nov., a bacterium isolated from cow dung compost.</title>
        <authorList>
            <person name="Liu Y."/>
        </authorList>
    </citation>
    <scope>NUCLEOTIDE SEQUENCE [LARGE SCALE GENOMIC DNA]</scope>
    <source>
        <strain evidence="2 3">TLK-CK17</strain>
    </source>
</reference>
<sequence>MSENAWLALLPILGTYLAFLFQSSYFSYFGVPASMVDVDIPKIIFSMAAIAVAGVIFIAMFTFAADLFRAQNPIIRIVGRGLTGMVIFLPFVLAATQAFTAKQLMANGLVLFALWSHNFWPPPQKTGESKSYLEQLDEQLNEQDRALKNKPSNIKQIAGDSVIAPFSLILFGSIYVLMLGGYCASTFGGKTYLQSNPNALYAGKADGVYIFTIVDPETDTFGNRILLLDASNPLELVATDRKVTRAR</sequence>
<feature type="transmembrane region" description="Helical" evidence="1">
    <location>
        <begin position="77"/>
        <end position="99"/>
    </location>
</feature>
<feature type="transmembrane region" description="Helical" evidence="1">
    <location>
        <begin position="7"/>
        <end position="31"/>
    </location>
</feature>
<evidence type="ECO:0000313" key="3">
    <source>
        <dbReference type="Proteomes" id="UP001430796"/>
    </source>
</evidence>
<keyword evidence="1" id="KW-1133">Transmembrane helix</keyword>
<accession>A0ABS9HYQ4</accession>
<reference evidence="3" key="1">
    <citation type="submission" date="2022-01" db="EMBL/GenBank/DDBJ databases">
        <title>Lysobacter chinensis sp. nov., a bacterium isolated from cow dung compost.</title>
        <authorList>
            <person name="Zhou L.Y."/>
        </authorList>
    </citation>
    <scope>NUCLEOTIDE SEQUENCE [LARGE SCALE GENOMIC DNA]</scope>
    <source>
        <strain evidence="3">TLK-CK17</strain>
    </source>
</reference>
<organism evidence="2 3">
    <name type="scientific">Marilutibacter chinensis</name>
    <dbReference type="NCBI Taxonomy" id="2912247"/>
    <lineage>
        <taxon>Bacteria</taxon>
        <taxon>Pseudomonadati</taxon>
        <taxon>Pseudomonadota</taxon>
        <taxon>Gammaproteobacteria</taxon>
        <taxon>Lysobacterales</taxon>
        <taxon>Lysobacteraceae</taxon>
        <taxon>Marilutibacter</taxon>
    </lineage>
</organism>
<comment type="caution">
    <text evidence="2">The sequence shown here is derived from an EMBL/GenBank/DDBJ whole genome shotgun (WGS) entry which is preliminary data.</text>
</comment>
<feature type="transmembrane region" description="Helical" evidence="1">
    <location>
        <begin position="162"/>
        <end position="184"/>
    </location>
</feature>
<name>A0ABS9HYQ4_9GAMM</name>
<dbReference type="Proteomes" id="UP001430796">
    <property type="component" value="Unassembled WGS sequence"/>
</dbReference>
<feature type="transmembrane region" description="Helical" evidence="1">
    <location>
        <begin position="43"/>
        <end position="65"/>
    </location>
</feature>
<keyword evidence="1" id="KW-0472">Membrane</keyword>
<keyword evidence="3" id="KW-1185">Reference proteome</keyword>
<keyword evidence="1" id="KW-0812">Transmembrane</keyword>
<evidence type="ECO:0000313" key="2">
    <source>
        <dbReference type="EMBL" id="MCF7223868.1"/>
    </source>
</evidence>
<proteinExistence type="predicted"/>